<gene>
    <name evidence="3" type="ORF">SYV04_28345</name>
</gene>
<dbReference type="Pfam" id="PF20243">
    <property type="entry name" value="MbnP"/>
    <property type="match status" value="1"/>
</dbReference>
<evidence type="ECO:0000259" key="2">
    <source>
        <dbReference type="Pfam" id="PF20243"/>
    </source>
</evidence>
<feature type="chain" id="PRO_5045844174" evidence="1">
    <location>
        <begin position="19"/>
        <end position="296"/>
    </location>
</feature>
<evidence type="ECO:0000256" key="1">
    <source>
        <dbReference type="SAM" id="SignalP"/>
    </source>
</evidence>
<organism evidence="3 4">
    <name type="scientific">Hyalangium rubrum</name>
    <dbReference type="NCBI Taxonomy" id="3103134"/>
    <lineage>
        <taxon>Bacteria</taxon>
        <taxon>Pseudomonadati</taxon>
        <taxon>Myxococcota</taxon>
        <taxon>Myxococcia</taxon>
        <taxon>Myxococcales</taxon>
        <taxon>Cystobacterineae</taxon>
        <taxon>Archangiaceae</taxon>
        <taxon>Hyalangium</taxon>
    </lineage>
</organism>
<dbReference type="EMBL" id="JAXIVS010000011">
    <property type="protein sequence ID" value="MDY7230340.1"/>
    <property type="molecule type" value="Genomic_DNA"/>
</dbReference>
<protein>
    <submittedName>
        <fullName evidence="3">Metallo-mystery pair system four-Cys motif protein</fullName>
    </submittedName>
</protein>
<reference evidence="3 4" key="1">
    <citation type="submission" date="2023-12" db="EMBL/GenBank/DDBJ databases">
        <title>the genome sequence of Hyalangium sp. s54d21.</title>
        <authorList>
            <person name="Zhang X."/>
        </authorList>
    </citation>
    <scope>NUCLEOTIDE SEQUENCE [LARGE SCALE GENOMIC DNA]</scope>
    <source>
        <strain evidence="4">s54d21</strain>
    </source>
</reference>
<dbReference type="NCBIfam" id="TIGR04052">
    <property type="entry name" value="MbnP_like_WxW"/>
    <property type="match status" value="1"/>
</dbReference>
<feature type="domain" description="Copper-binding protein MbnP-like" evidence="2">
    <location>
        <begin position="37"/>
        <end position="255"/>
    </location>
</feature>
<keyword evidence="1" id="KW-0732">Signal</keyword>
<evidence type="ECO:0000313" key="4">
    <source>
        <dbReference type="Proteomes" id="UP001291309"/>
    </source>
</evidence>
<keyword evidence="4" id="KW-1185">Reference proteome</keyword>
<feature type="signal peptide" evidence="1">
    <location>
        <begin position="1"/>
        <end position="18"/>
    </location>
</feature>
<sequence length="296" mass="31827">MVLLSARLTFLLPLVVLCATGCGDEEPTLPEPPPPPTDISIPFEARVGDKPFACGQSYPGLGATGTTYEPMDFRMYLHDVRLVSDTGQEVPVTLTNDGEWQVDGAAFLDFEDKTGLCTNGTKKIRTQVVGTVPAGNYRGLRFRVGLPSALNHQDVSTAPTPLNDPTLFWGWRTGYLFLRVDGRTTGLKAGHFMHLGSTDCAGPPPGQTTGSAGCTFPNRPEISLDGFELDKSKVVLDLATLFTNANLDTNAEVTNTSIGCMSQKEDPDCTPMFHQLGLSMDTSAPPPASQSFIRVE</sequence>
<accession>A0ABU5HAK4</accession>
<dbReference type="InterPro" id="IPR023977">
    <property type="entry name" value="MbnP-like"/>
</dbReference>
<dbReference type="InterPro" id="IPR046863">
    <property type="entry name" value="MbnP-like_dom"/>
</dbReference>
<proteinExistence type="predicted"/>
<name>A0ABU5HAK4_9BACT</name>
<comment type="caution">
    <text evidence="3">The sequence shown here is derived from an EMBL/GenBank/DDBJ whole genome shotgun (WGS) entry which is preliminary data.</text>
</comment>
<dbReference type="Proteomes" id="UP001291309">
    <property type="component" value="Unassembled WGS sequence"/>
</dbReference>
<evidence type="ECO:0000313" key="3">
    <source>
        <dbReference type="EMBL" id="MDY7230340.1"/>
    </source>
</evidence>
<dbReference type="RefSeq" id="WP_321549067.1">
    <property type="nucleotide sequence ID" value="NZ_JAXIVS010000011.1"/>
</dbReference>